<keyword evidence="4 7" id="KW-0472">Membrane</keyword>
<dbReference type="InterPro" id="IPR049326">
    <property type="entry name" value="Rhodopsin_dom_fungi"/>
</dbReference>
<dbReference type="InterPro" id="IPR052337">
    <property type="entry name" value="SAT4-like"/>
</dbReference>
<feature type="region of interest" description="Disordered" evidence="6">
    <location>
        <begin position="362"/>
        <end position="437"/>
    </location>
</feature>
<evidence type="ECO:0000256" key="5">
    <source>
        <dbReference type="ARBA" id="ARBA00038359"/>
    </source>
</evidence>
<keyword evidence="10" id="KW-1185">Reference proteome</keyword>
<dbReference type="PANTHER" id="PTHR33048">
    <property type="entry name" value="PTH11-LIKE INTEGRAL MEMBRANE PROTEIN (AFU_ORTHOLOGUE AFUA_5G11245)"/>
    <property type="match status" value="1"/>
</dbReference>
<evidence type="ECO:0000256" key="3">
    <source>
        <dbReference type="ARBA" id="ARBA00022989"/>
    </source>
</evidence>
<comment type="subcellular location">
    <subcellularLocation>
        <location evidence="1">Membrane</location>
        <topology evidence="1">Multi-pass membrane protein</topology>
    </subcellularLocation>
</comment>
<protein>
    <recommendedName>
        <fullName evidence="8">Rhodopsin domain-containing protein</fullName>
    </recommendedName>
</protein>
<dbReference type="Pfam" id="PF20684">
    <property type="entry name" value="Fung_rhodopsin"/>
    <property type="match status" value="1"/>
</dbReference>
<comment type="similarity">
    <text evidence="5">Belongs to the SAT4 family.</text>
</comment>
<dbReference type="Proteomes" id="UP000800035">
    <property type="component" value="Unassembled WGS sequence"/>
</dbReference>
<dbReference type="GO" id="GO:0016020">
    <property type="term" value="C:membrane"/>
    <property type="evidence" value="ECO:0007669"/>
    <property type="project" value="UniProtKB-SubCell"/>
</dbReference>
<name>A0A6A5UH55_9PLEO</name>
<gene>
    <name evidence="9" type="ORF">CC80DRAFT_293675</name>
</gene>
<feature type="transmembrane region" description="Helical" evidence="7">
    <location>
        <begin position="143"/>
        <end position="169"/>
    </location>
</feature>
<keyword evidence="3 7" id="KW-1133">Transmembrane helix</keyword>
<evidence type="ECO:0000256" key="4">
    <source>
        <dbReference type="ARBA" id="ARBA00023136"/>
    </source>
</evidence>
<keyword evidence="2 7" id="KW-0812">Transmembrane</keyword>
<feature type="transmembrane region" description="Helical" evidence="7">
    <location>
        <begin position="181"/>
        <end position="206"/>
    </location>
</feature>
<sequence length="489" mass="53942">MAPLAQLISHVAGPLVARQQQIPPEVMALKPSWMDARTFALGLPAMTGDAVPKDADRTMTLDGPDQIWFLVVAITCIAIPGLFLMIRIYTKLAVVRSFELADWFIFASFPLIITEVGLGYQMVKWGSGVHQWQVTLDQLFRQLYWANIAQIVYCPLSFAVKMAILLQYLRLFAPSRQINRTMWYGAWIMIASCSVLYLVLLFWTAFYCYPRQAIWDKLTPGLKCHDVNNITLAQGAFNMVSDVIILLLPTTGLWKLNVPLGRKIAVTILFGTGLLACIASAMRIVFTVKIAPVYSEADVSHNALFIGLWTEAEVSLGFIVACALCLPKLIQAKGHRIKRAVSKASSPFPSLRSGTFTIGSRKGTKLSSIGSANPVRMNEFSTRRPTDVDIQASPGQNSGRLDSNAFKFPATSASSTYSSNLNSPRDISRDPSPGKLNTLHVKRASQSGDLDLALQAEVDSMQQFRFEAELRENMEGAKRGAGPGHTHVR</sequence>
<feature type="transmembrane region" description="Helical" evidence="7">
    <location>
        <begin position="67"/>
        <end position="88"/>
    </location>
</feature>
<reference evidence="9" key="1">
    <citation type="journal article" date="2020" name="Stud. Mycol.">
        <title>101 Dothideomycetes genomes: a test case for predicting lifestyles and emergence of pathogens.</title>
        <authorList>
            <person name="Haridas S."/>
            <person name="Albert R."/>
            <person name="Binder M."/>
            <person name="Bloem J."/>
            <person name="Labutti K."/>
            <person name="Salamov A."/>
            <person name="Andreopoulos B."/>
            <person name="Baker S."/>
            <person name="Barry K."/>
            <person name="Bills G."/>
            <person name="Bluhm B."/>
            <person name="Cannon C."/>
            <person name="Castanera R."/>
            <person name="Culley D."/>
            <person name="Daum C."/>
            <person name="Ezra D."/>
            <person name="Gonzalez J."/>
            <person name="Henrissat B."/>
            <person name="Kuo A."/>
            <person name="Liang C."/>
            <person name="Lipzen A."/>
            <person name="Lutzoni F."/>
            <person name="Magnuson J."/>
            <person name="Mondo S."/>
            <person name="Nolan M."/>
            <person name="Ohm R."/>
            <person name="Pangilinan J."/>
            <person name="Park H.-J."/>
            <person name="Ramirez L."/>
            <person name="Alfaro M."/>
            <person name="Sun H."/>
            <person name="Tritt A."/>
            <person name="Yoshinaga Y."/>
            <person name="Zwiers L.-H."/>
            <person name="Turgeon B."/>
            <person name="Goodwin S."/>
            <person name="Spatafora J."/>
            <person name="Crous P."/>
            <person name="Grigoriev I."/>
        </authorList>
    </citation>
    <scope>NUCLEOTIDE SEQUENCE</scope>
    <source>
        <strain evidence="9">CBS 675.92</strain>
    </source>
</reference>
<evidence type="ECO:0000313" key="10">
    <source>
        <dbReference type="Proteomes" id="UP000800035"/>
    </source>
</evidence>
<evidence type="ECO:0000256" key="2">
    <source>
        <dbReference type="ARBA" id="ARBA00022692"/>
    </source>
</evidence>
<accession>A0A6A5UH55</accession>
<proteinExistence type="inferred from homology"/>
<feature type="domain" description="Rhodopsin" evidence="8">
    <location>
        <begin position="86"/>
        <end position="330"/>
    </location>
</feature>
<dbReference type="EMBL" id="ML976983">
    <property type="protein sequence ID" value="KAF1960427.1"/>
    <property type="molecule type" value="Genomic_DNA"/>
</dbReference>
<dbReference type="PANTHER" id="PTHR33048:SF146">
    <property type="entry name" value="INTEGRAL MEMBRANE PROTEIN"/>
    <property type="match status" value="1"/>
</dbReference>
<feature type="compositionally biased region" description="Low complexity" evidence="6">
    <location>
        <begin position="410"/>
        <end position="423"/>
    </location>
</feature>
<feature type="transmembrane region" description="Helical" evidence="7">
    <location>
        <begin position="236"/>
        <end position="254"/>
    </location>
</feature>
<dbReference type="OrthoDB" id="4682787at2759"/>
<dbReference type="AlphaFoldDB" id="A0A6A5UH55"/>
<evidence type="ECO:0000259" key="8">
    <source>
        <dbReference type="Pfam" id="PF20684"/>
    </source>
</evidence>
<evidence type="ECO:0000256" key="6">
    <source>
        <dbReference type="SAM" id="MobiDB-lite"/>
    </source>
</evidence>
<evidence type="ECO:0000256" key="7">
    <source>
        <dbReference type="SAM" id="Phobius"/>
    </source>
</evidence>
<feature type="transmembrane region" description="Helical" evidence="7">
    <location>
        <begin position="266"/>
        <end position="286"/>
    </location>
</feature>
<evidence type="ECO:0000256" key="1">
    <source>
        <dbReference type="ARBA" id="ARBA00004141"/>
    </source>
</evidence>
<organism evidence="9 10">
    <name type="scientific">Byssothecium circinans</name>
    <dbReference type="NCBI Taxonomy" id="147558"/>
    <lineage>
        <taxon>Eukaryota</taxon>
        <taxon>Fungi</taxon>
        <taxon>Dikarya</taxon>
        <taxon>Ascomycota</taxon>
        <taxon>Pezizomycotina</taxon>
        <taxon>Dothideomycetes</taxon>
        <taxon>Pleosporomycetidae</taxon>
        <taxon>Pleosporales</taxon>
        <taxon>Massarineae</taxon>
        <taxon>Massarinaceae</taxon>
        <taxon>Byssothecium</taxon>
    </lineage>
</organism>
<feature type="transmembrane region" description="Helical" evidence="7">
    <location>
        <begin position="100"/>
        <end position="123"/>
    </location>
</feature>
<evidence type="ECO:0000313" key="9">
    <source>
        <dbReference type="EMBL" id="KAF1960427.1"/>
    </source>
</evidence>